<reference evidence="4" key="1">
    <citation type="journal article" date="2019" name="Int. J. Syst. Evol. Microbiol.">
        <title>The Global Catalogue of Microorganisms (GCM) 10K type strain sequencing project: providing services to taxonomists for standard genome sequencing and annotation.</title>
        <authorList>
            <consortium name="The Broad Institute Genomics Platform"/>
            <consortium name="The Broad Institute Genome Sequencing Center for Infectious Disease"/>
            <person name="Wu L."/>
            <person name="Ma J."/>
        </authorList>
    </citation>
    <scope>NUCLEOTIDE SEQUENCE [LARGE SCALE GENOMIC DNA]</scope>
    <source>
        <strain evidence="4">CECT 7649</strain>
    </source>
</reference>
<feature type="signal peptide" evidence="1">
    <location>
        <begin position="1"/>
        <end position="20"/>
    </location>
</feature>
<evidence type="ECO:0000259" key="2">
    <source>
        <dbReference type="Pfam" id="PF18935"/>
    </source>
</evidence>
<dbReference type="Proteomes" id="UP001597051">
    <property type="component" value="Unassembled WGS sequence"/>
</dbReference>
<dbReference type="InterPro" id="IPR043738">
    <property type="entry name" value="DUF5683"/>
</dbReference>
<gene>
    <name evidence="3" type="ORF">ACFQ0S_01050</name>
</gene>
<dbReference type="RefSeq" id="WP_379755325.1">
    <property type="nucleotide sequence ID" value="NZ_JBHSYB010000020.1"/>
</dbReference>
<dbReference type="Pfam" id="PF18935">
    <property type="entry name" value="DUF5683"/>
    <property type="match status" value="1"/>
</dbReference>
<organism evidence="3 4">
    <name type="scientific">Flavobacterium myungsuense</name>
    <dbReference type="NCBI Taxonomy" id="651823"/>
    <lineage>
        <taxon>Bacteria</taxon>
        <taxon>Pseudomonadati</taxon>
        <taxon>Bacteroidota</taxon>
        <taxon>Flavobacteriia</taxon>
        <taxon>Flavobacteriales</taxon>
        <taxon>Flavobacteriaceae</taxon>
        <taxon>Flavobacterium</taxon>
    </lineage>
</organism>
<evidence type="ECO:0000313" key="3">
    <source>
        <dbReference type="EMBL" id="MFD0983051.1"/>
    </source>
</evidence>
<dbReference type="EMBL" id="JBHTIZ010000005">
    <property type="protein sequence ID" value="MFD0983051.1"/>
    <property type="molecule type" value="Genomic_DNA"/>
</dbReference>
<proteinExistence type="predicted"/>
<keyword evidence="1" id="KW-0732">Signal</keyword>
<feature type="chain" id="PRO_5046440040" evidence="1">
    <location>
        <begin position="21"/>
        <end position="186"/>
    </location>
</feature>
<name>A0ABW3IYI8_9FLAO</name>
<protein>
    <submittedName>
        <fullName evidence="3">DUF5683 domain-containing protein</fullName>
    </submittedName>
</protein>
<feature type="domain" description="DUF5683" evidence="2">
    <location>
        <begin position="41"/>
        <end position="185"/>
    </location>
</feature>
<evidence type="ECO:0000313" key="4">
    <source>
        <dbReference type="Proteomes" id="UP001597051"/>
    </source>
</evidence>
<dbReference type="PROSITE" id="PS51257">
    <property type="entry name" value="PROKAR_LIPOPROTEIN"/>
    <property type="match status" value="1"/>
</dbReference>
<keyword evidence="4" id="KW-1185">Reference proteome</keyword>
<comment type="caution">
    <text evidence="3">The sequence shown here is derived from an EMBL/GenBank/DDBJ whole genome shotgun (WGS) entry which is preliminary data.</text>
</comment>
<evidence type="ECO:0000256" key="1">
    <source>
        <dbReference type="SAM" id="SignalP"/>
    </source>
</evidence>
<sequence>MFKNTIIILLLLFGSCLVDAQVLPEAILQSTDTVKSKEINPLSPAKAAFFSAVLPGLGQAYNKKYWKIPLVYGAMGTSMYYYTWNNKKYHDFRDAYKSRLAGFNNDQYQFLDDSRLIEAQRFYQRNRDMSLLLTVAFYILNIVDANIDAHLLQFNVNDNLTLNPKMEQNDINFRTTFGLALNITFK</sequence>
<accession>A0ABW3IYI8</accession>